<evidence type="ECO:0000313" key="1">
    <source>
        <dbReference type="EMBL" id="SFC42610.1"/>
    </source>
</evidence>
<sequence length="44" mass="4838">MGFSCGIFYEKKDPNMATQAKQMGLSVADIITLTGLSEQEIEKL</sequence>
<accession>A0A1I1JB00</accession>
<dbReference type="Proteomes" id="UP000199514">
    <property type="component" value="Unassembled WGS sequence"/>
</dbReference>
<dbReference type="RefSeq" id="WP_262487661.1">
    <property type="nucleotide sequence ID" value="NZ_FOLE01000005.1"/>
</dbReference>
<reference evidence="1 2" key="1">
    <citation type="submission" date="2016-10" db="EMBL/GenBank/DDBJ databases">
        <authorList>
            <person name="de Groot N.N."/>
        </authorList>
    </citation>
    <scope>NUCLEOTIDE SEQUENCE [LARGE SCALE GENOMIC DNA]</scope>
    <source>
        <strain evidence="1 2">DSM 6793</strain>
    </source>
</reference>
<protein>
    <recommendedName>
        <fullName evidence="3">Transposase</fullName>
    </recommendedName>
</protein>
<evidence type="ECO:0008006" key="3">
    <source>
        <dbReference type="Google" id="ProtNLM"/>
    </source>
</evidence>
<name>A0A1I1JB00_9BACT</name>
<gene>
    <name evidence="1" type="ORF">SAMN05421780_105177</name>
</gene>
<keyword evidence="2" id="KW-1185">Reference proteome</keyword>
<dbReference type="STRING" id="927664.SAMN05421780_105177"/>
<organism evidence="1 2">
    <name type="scientific">Flexibacter flexilis DSM 6793</name>
    <dbReference type="NCBI Taxonomy" id="927664"/>
    <lineage>
        <taxon>Bacteria</taxon>
        <taxon>Pseudomonadati</taxon>
        <taxon>Bacteroidota</taxon>
        <taxon>Cytophagia</taxon>
        <taxon>Cytophagales</taxon>
        <taxon>Flexibacteraceae</taxon>
        <taxon>Flexibacter</taxon>
    </lineage>
</organism>
<dbReference type="AlphaFoldDB" id="A0A1I1JB00"/>
<proteinExistence type="predicted"/>
<dbReference type="EMBL" id="FOLE01000005">
    <property type="protein sequence ID" value="SFC42610.1"/>
    <property type="molecule type" value="Genomic_DNA"/>
</dbReference>
<evidence type="ECO:0000313" key="2">
    <source>
        <dbReference type="Proteomes" id="UP000199514"/>
    </source>
</evidence>